<reference evidence="1 2" key="1">
    <citation type="submission" date="2017-01" db="EMBL/GenBank/DDBJ databases">
        <title>Draft genome sequence of Pseudomonas pachastrellae type strain CCUG 46540T from a deep sea.</title>
        <authorList>
            <person name="Gomila M."/>
            <person name="Mulet M."/>
            <person name="Lalucat J."/>
            <person name="Garcia-Valdes E."/>
        </authorList>
    </citation>
    <scope>NUCLEOTIDE SEQUENCE [LARGE SCALE GENOMIC DNA]</scope>
    <source>
        <strain evidence="1 2">CCUG 46540</strain>
    </source>
</reference>
<accession>A0A1S8DLE6</accession>
<dbReference type="EMBL" id="MUBC01000001">
    <property type="protein sequence ID" value="ONM45739.1"/>
    <property type="molecule type" value="Genomic_DNA"/>
</dbReference>
<dbReference type="AlphaFoldDB" id="A0A1S8DLE6"/>
<keyword evidence="2" id="KW-1185">Reference proteome</keyword>
<dbReference type="Proteomes" id="UP000242847">
    <property type="component" value="Unassembled WGS sequence"/>
</dbReference>
<protein>
    <submittedName>
        <fullName evidence="1">Uncharacterized protein</fullName>
    </submittedName>
</protein>
<organism evidence="1 2">
    <name type="scientific">Halopseudomonas pachastrellae</name>
    <dbReference type="NCBI Taxonomy" id="254161"/>
    <lineage>
        <taxon>Bacteria</taxon>
        <taxon>Pseudomonadati</taxon>
        <taxon>Pseudomonadota</taxon>
        <taxon>Gammaproteobacteria</taxon>
        <taxon>Pseudomonadales</taxon>
        <taxon>Pseudomonadaceae</taxon>
        <taxon>Halopseudomonas</taxon>
    </lineage>
</organism>
<dbReference type="OrthoDB" id="6873289at2"/>
<dbReference type="STRING" id="254161.SAMN05216256_104187"/>
<name>A0A1S8DLE6_9GAMM</name>
<sequence>MASALRLNTLLNRQFQPDDRLLDTLRNELKLLDGLCRTLGVSELSSFVDTTALELQAAVAMLDDEAKKAVPEPDPQTGQIWGIEDVSWQPVATGMSTLEALQHHLRKSPHSGLNSNKVRDLLQELDYCIATLAPLEAEGAQFHLAVEESGQR</sequence>
<dbReference type="RefSeq" id="WP_083723427.1">
    <property type="nucleotide sequence ID" value="NZ_FOUD01000004.1"/>
</dbReference>
<evidence type="ECO:0000313" key="2">
    <source>
        <dbReference type="Proteomes" id="UP000242847"/>
    </source>
</evidence>
<evidence type="ECO:0000313" key="1">
    <source>
        <dbReference type="EMBL" id="ONM45739.1"/>
    </source>
</evidence>
<proteinExistence type="predicted"/>
<comment type="caution">
    <text evidence="1">The sequence shown here is derived from an EMBL/GenBank/DDBJ whole genome shotgun (WGS) entry which is preliminary data.</text>
</comment>
<gene>
    <name evidence="1" type="ORF">BXT89_00105</name>
</gene>